<dbReference type="AlphaFoldDB" id="A0A918CEA2"/>
<evidence type="ECO:0000313" key="1">
    <source>
        <dbReference type="EMBL" id="GGR19970.1"/>
    </source>
</evidence>
<sequence>MPETCATQDIDEEHLHGRTISRAARSMVALEQRPTRPVHANPQHDNITASLAAKRLEVWNLRQHASNVNVDDRVLVWNSGLEAAKITSEACSRS</sequence>
<comment type="caution">
    <text evidence="1">The sequence shown here is derived from an EMBL/GenBank/DDBJ whole genome shotgun (WGS) entry which is preliminary data.</text>
</comment>
<accession>A0A918CEA2</accession>
<dbReference type="EMBL" id="BMQL01000024">
    <property type="protein sequence ID" value="GGR19970.1"/>
    <property type="molecule type" value="Genomic_DNA"/>
</dbReference>
<keyword evidence="2" id="KW-1185">Reference proteome</keyword>
<protein>
    <submittedName>
        <fullName evidence="1">Uncharacterized protein</fullName>
    </submittedName>
</protein>
<organism evidence="1 2">
    <name type="scientific">Deinococcus ruber</name>
    <dbReference type="NCBI Taxonomy" id="1848197"/>
    <lineage>
        <taxon>Bacteria</taxon>
        <taxon>Thermotogati</taxon>
        <taxon>Deinococcota</taxon>
        <taxon>Deinococci</taxon>
        <taxon>Deinococcales</taxon>
        <taxon>Deinococcaceae</taxon>
        <taxon>Deinococcus</taxon>
    </lineage>
</organism>
<proteinExistence type="predicted"/>
<name>A0A918CEA2_9DEIO</name>
<reference evidence="1" key="2">
    <citation type="submission" date="2020-09" db="EMBL/GenBank/DDBJ databases">
        <authorList>
            <person name="Sun Q."/>
            <person name="Ohkuma M."/>
        </authorList>
    </citation>
    <scope>NUCLEOTIDE SEQUENCE</scope>
    <source>
        <strain evidence="1">JCM 31311</strain>
    </source>
</reference>
<evidence type="ECO:0000313" key="2">
    <source>
        <dbReference type="Proteomes" id="UP000603865"/>
    </source>
</evidence>
<reference evidence="1" key="1">
    <citation type="journal article" date="2014" name="Int. J. Syst. Evol. Microbiol.">
        <title>Complete genome sequence of Corynebacterium casei LMG S-19264T (=DSM 44701T), isolated from a smear-ripened cheese.</title>
        <authorList>
            <consortium name="US DOE Joint Genome Institute (JGI-PGF)"/>
            <person name="Walter F."/>
            <person name="Albersmeier A."/>
            <person name="Kalinowski J."/>
            <person name="Ruckert C."/>
        </authorList>
    </citation>
    <scope>NUCLEOTIDE SEQUENCE</scope>
    <source>
        <strain evidence="1">JCM 31311</strain>
    </source>
</reference>
<dbReference type="Proteomes" id="UP000603865">
    <property type="component" value="Unassembled WGS sequence"/>
</dbReference>
<gene>
    <name evidence="1" type="ORF">GCM10008957_35460</name>
</gene>